<name>A0A0A9G8I0_ARUDO</name>
<protein>
    <submittedName>
        <fullName evidence="1">Uncharacterized protein</fullName>
    </submittedName>
</protein>
<organism evidence="1">
    <name type="scientific">Arundo donax</name>
    <name type="common">Giant reed</name>
    <name type="synonym">Donax arundinaceus</name>
    <dbReference type="NCBI Taxonomy" id="35708"/>
    <lineage>
        <taxon>Eukaryota</taxon>
        <taxon>Viridiplantae</taxon>
        <taxon>Streptophyta</taxon>
        <taxon>Embryophyta</taxon>
        <taxon>Tracheophyta</taxon>
        <taxon>Spermatophyta</taxon>
        <taxon>Magnoliopsida</taxon>
        <taxon>Liliopsida</taxon>
        <taxon>Poales</taxon>
        <taxon>Poaceae</taxon>
        <taxon>PACMAD clade</taxon>
        <taxon>Arundinoideae</taxon>
        <taxon>Arundineae</taxon>
        <taxon>Arundo</taxon>
    </lineage>
</organism>
<reference evidence="1" key="2">
    <citation type="journal article" date="2015" name="Data Brief">
        <title>Shoot transcriptome of the giant reed, Arundo donax.</title>
        <authorList>
            <person name="Barrero R.A."/>
            <person name="Guerrero F.D."/>
            <person name="Moolhuijzen P."/>
            <person name="Goolsby J.A."/>
            <person name="Tidwell J."/>
            <person name="Bellgard S.E."/>
            <person name="Bellgard M.I."/>
        </authorList>
    </citation>
    <scope>NUCLEOTIDE SEQUENCE</scope>
    <source>
        <tissue evidence="1">Shoot tissue taken approximately 20 cm above the soil surface</tissue>
    </source>
</reference>
<accession>A0A0A9G8I0</accession>
<proteinExistence type="predicted"/>
<sequence length="44" mass="4955">MSMQQFCPLCPQQLDPTNSSMIVHQEPCKQEKCVSNRLCCTPGL</sequence>
<dbReference type="AlphaFoldDB" id="A0A0A9G8I0"/>
<dbReference type="EMBL" id="GBRH01177114">
    <property type="protein sequence ID" value="JAE20782.1"/>
    <property type="molecule type" value="Transcribed_RNA"/>
</dbReference>
<reference evidence="1" key="1">
    <citation type="submission" date="2014-09" db="EMBL/GenBank/DDBJ databases">
        <authorList>
            <person name="Magalhaes I.L.F."/>
            <person name="Oliveira U."/>
            <person name="Santos F.R."/>
            <person name="Vidigal T.H.D.A."/>
            <person name="Brescovit A.D."/>
            <person name="Santos A.J."/>
        </authorList>
    </citation>
    <scope>NUCLEOTIDE SEQUENCE</scope>
    <source>
        <tissue evidence="1">Shoot tissue taken approximately 20 cm above the soil surface</tissue>
    </source>
</reference>
<evidence type="ECO:0000313" key="1">
    <source>
        <dbReference type="EMBL" id="JAE20782.1"/>
    </source>
</evidence>